<evidence type="ECO:0000313" key="1">
    <source>
        <dbReference type="EMBL" id="MCZ0863886.1"/>
    </source>
</evidence>
<name>A0A9J6RGV0_9GAMM</name>
<dbReference type="RefSeq" id="WP_258330034.1">
    <property type="nucleotide sequence ID" value="NZ_JAPTGG010000001.1"/>
</dbReference>
<protein>
    <submittedName>
        <fullName evidence="1">Uncharacterized protein</fullName>
    </submittedName>
</protein>
<keyword evidence="2" id="KW-1185">Reference proteome</keyword>
<reference evidence="1 2" key="1">
    <citation type="submission" date="2022-12" db="EMBL/GenBank/DDBJ databases">
        <title>Dasania phycosphaerae sp. nov., isolated from particulate material of the south coast of Korea.</title>
        <authorList>
            <person name="Jiang Y."/>
        </authorList>
    </citation>
    <scope>NUCLEOTIDE SEQUENCE [LARGE SCALE GENOMIC DNA]</scope>
    <source>
        <strain evidence="1 2">GY-19</strain>
    </source>
</reference>
<sequence>MTEQVKDIEINFFQVLDVMGGVMGRILVSAPKEKAKAAFKDLKSGKVLSVGAINQGDQLKLDCKLKLDHSEFKGPGFNYDIFRVALGGLLNRIAVDMKAKKDIRIMHSEEGLQLVGIPGVVRAHEQDNVLMIALEFAKDASIIAHMMFMDPEQFKAAAEQTAEHTEERDD</sequence>
<comment type="caution">
    <text evidence="1">The sequence shown here is derived from an EMBL/GenBank/DDBJ whole genome shotgun (WGS) entry which is preliminary data.</text>
</comment>
<dbReference type="EMBL" id="JAPTGG010000001">
    <property type="protein sequence ID" value="MCZ0863886.1"/>
    <property type="molecule type" value="Genomic_DNA"/>
</dbReference>
<evidence type="ECO:0000313" key="2">
    <source>
        <dbReference type="Proteomes" id="UP001069090"/>
    </source>
</evidence>
<proteinExistence type="predicted"/>
<organism evidence="1 2">
    <name type="scientific">Dasania phycosphaerae</name>
    <dbReference type="NCBI Taxonomy" id="2950436"/>
    <lineage>
        <taxon>Bacteria</taxon>
        <taxon>Pseudomonadati</taxon>
        <taxon>Pseudomonadota</taxon>
        <taxon>Gammaproteobacteria</taxon>
        <taxon>Cellvibrionales</taxon>
        <taxon>Spongiibacteraceae</taxon>
        <taxon>Dasania</taxon>
    </lineage>
</organism>
<dbReference type="AlphaFoldDB" id="A0A9J6RGV0"/>
<gene>
    <name evidence="1" type="ORF">O0V09_01660</name>
</gene>
<dbReference type="Proteomes" id="UP001069090">
    <property type="component" value="Unassembled WGS sequence"/>
</dbReference>
<accession>A0A9J6RGV0</accession>